<dbReference type="InterPro" id="IPR013785">
    <property type="entry name" value="Aldolase_TIM"/>
</dbReference>
<dbReference type="NCBIfam" id="TIGR01859">
    <property type="entry name" value="fruc_bis_ald"/>
    <property type="match status" value="1"/>
</dbReference>
<comment type="caution">
    <text evidence="5">The sequence shown here is derived from an EMBL/GenBank/DDBJ whole genome shotgun (WGS) entry which is preliminary data.</text>
</comment>
<evidence type="ECO:0000256" key="2">
    <source>
        <dbReference type="ARBA" id="ARBA00022723"/>
    </source>
</evidence>
<gene>
    <name evidence="5" type="primary">fba</name>
    <name evidence="5" type="ORF">GCM10008905_26420</name>
</gene>
<keyword evidence="3" id="KW-0862">Zinc</keyword>
<keyword evidence="6" id="KW-1185">Reference proteome</keyword>
<evidence type="ECO:0000256" key="3">
    <source>
        <dbReference type="ARBA" id="ARBA00022833"/>
    </source>
</evidence>
<dbReference type="Proteomes" id="UP001500339">
    <property type="component" value="Unassembled WGS sequence"/>
</dbReference>
<dbReference type="InterPro" id="IPR050246">
    <property type="entry name" value="Class_II_FBP_aldolase"/>
</dbReference>
<sequence length="314" mass="33960">MALVTTKEMFEKAFKGQYAIGAFNINNMEIIQAVVNAAKEEKSPVILQVSAGALKYAGPKYLKHMVDAAIEDTGIDIALHLDHGANMDQVKLAIESGFTSVMFDGSHYDFEENIKLTKEVVEYAHSKGVVVEAELGKLAGVEDDVKVSSADATYTDPDQAAEFVKRTGVDSLAIAIGTSHGAYKFKGEAKLDFDRLQSITEKLEAIGIKNFPIVLHGASSVEPKFVEMCNEFGGEIGGAKGVPNEMLRKASSMSVCKINMDTDLRLALTASIRKVLSENPKEIDPRKYIGAGRDAIQALVKEKIKNVLGSSNTL</sequence>
<proteinExistence type="predicted"/>
<accession>A0ABP3UEP2</accession>
<name>A0ABP3UEP2_9CLOT</name>
<keyword evidence="2" id="KW-0479">Metal-binding</keyword>
<evidence type="ECO:0000256" key="4">
    <source>
        <dbReference type="ARBA" id="ARBA00023239"/>
    </source>
</evidence>
<dbReference type="Pfam" id="PF01116">
    <property type="entry name" value="F_bP_aldolase"/>
    <property type="match status" value="1"/>
</dbReference>
<dbReference type="EMBL" id="BAAACF010000003">
    <property type="protein sequence ID" value="GAA0728058.1"/>
    <property type="molecule type" value="Genomic_DNA"/>
</dbReference>
<organism evidence="5 6">
    <name type="scientific">Clostridium malenominatum</name>
    <dbReference type="NCBI Taxonomy" id="1539"/>
    <lineage>
        <taxon>Bacteria</taxon>
        <taxon>Bacillati</taxon>
        <taxon>Bacillota</taxon>
        <taxon>Clostridia</taxon>
        <taxon>Eubacteriales</taxon>
        <taxon>Clostridiaceae</taxon>
        <taxon>Clostridium</taxon>
    </lineage>
</organism>
<evidence type="ECO:0000256" key="1">
    <source>
        <dbReference type="ARBA" id="ARBA00001947"/>
    </source>
</evidence>
<dbReference type="CDD" id="cd00947">
    <property type="entry name" value="TBP_aldolase_IIB"/>
    <property type="match status" value="1"/>
</dbReference>
<dbReference type="InterPro" id="IPR011289">
    <property type="entry name" value="Fruc_bis_ald_class-2"/>
</dbReference>
<dbReference type="PANTHER" id="PTHR30304:SF0">
    <property type="entry name" value="D-TAGATOSE-1,6-BISPHOSPHATE ALDOLASE SUBUNIT GATY-RELATED"/>
    <property type="match status" value="1"/>
</dbReference>
<dbReference type="SUPFAM" id="SSF51569">
    <property type="entry name" value="Aldolase"/>
    <property type="match status" value="1"/>
</dbReference>
<comment type="cofactor">
    <cofactor evidence="1">
        <name>Zn(2+)</name>
        <dbReference type="ChEBI" id="CHEBI:29105"/>
    </cofactor>
</comment>
<dbReference type="PIRSF" id="PIRSF001359">
    <property type="entry name" value="F_bP_aldolase_II"/>
    <property type="match status" value="1"/>
</dbReference>
<keyword evidence="4" id="KW-0456">Lyase</keyword>
<reference evidence="6" key="1">
    <citation type="journal article" date="2019" name="Int. J. Syst. Evol. Microbiol.">
        <title>The Global Catalogue of Microorganisms (GCM) 10K type strain sequencing project: providing services to taxonomists for standard genome sequencing and annotation.</title>
        <authorList>
            <consortium name="The Broad Institute Genomics Platform"/>
            <consortium name="The Broad Institute Genome Sequencing Center for Infectious Disease"/>
            <person name="Wu L."/>
            <person name="Ma J."/>
        </authorList>
    </citation>
    <scope>NUCLEOTIDE SEQUENCE [LARGE SCALE GENOMIC DNA]</scope>
    <source>
        <strain evidence="6">JCM 1405</strain>
    </source>
</reference>
<evidence type="ECO:0000313" key="5">
    <source>
        <dbReference type="EMBL" id="GAA0728058.1"/>
    </source>
</evidence>
<dbReference type="RefSeq" id="WP_343770380.1">
    <property type="nucleotide sequence ID" value="NZ_BAAACF010000003.1"/>
</dbReference>
<evidence type="ECO:0000313" key="6">
    <source>
        <dbReference type="Proteomes" id="UP001500339"/>
    </source>
</evidence>
<dbReference type="NCBIfam" id="TIGR00167">
    <property type="entry name" value="cbbA"/>
    <property type="match status" value="1"/>
</dbReference>
<protein>
    <submittedName>
        <fullName evidence="5">Class II fructose-1,6-bisphosphate aldolase</fullName>
    </submittedName>
</protein>
<dbReference type="InterPro" id="IPR000771">
    <property type="entry name" value="FBA_II"/>
</dbReference>
<dbReference type="Gene3D" id="3.20.20.70">
    <property type="entry name" value="Aldolase class I"/>
    <property type="match status" value="1"/>
</dbReference>
<dbReference type="PANTHER" id="PTHR30304">
    <property type="entry name" value="D-TAGATOSE-1,6-BISPHOSPHATE ALDOLASE"/>
    <property type="match status" value="1"/>
</dbReference>